<name>A0A2I7W7H9_MYCTX</name>
<sequence length="156" mass="16761">MERFAYNLDGVVAMMGELAAALAGREPPPGLSAEELLSRSWWSGPEIFLIVDDIQQLPPGFDSPLHKAVPFVNRAADVGLHVIVTRTFGGWSSAGSDPMLRALHQANAPLLVMDADPDEGFIRGKMKGGPLPRGRGLLMAEDTGVFVQVAATEVRR</sequence>
<organism evidence="1 2">
    <name type="scientific">Mycobacterium tuberculosis</name>
    <dbReference type="NCBI Taxonomy" id="1773"/>
    <lineage>
        <taxon>Bacteria</taxon>
        <taxon>Bacillati</taxon>
        <taxon>Actinomycetota</taxon>
        <taxon>Actinomycetes</taxon>
        <taxon>Mycobacteriales</taxon>
        <taxon>Mycobacteriaceae</taxon>
        <taxon>Mycobacterium</taxon>
        <taxon>Mycobacterium tuberculosis complex</taxon>
    </lineage>
</organism>
<accession>A0A2I7W7H9</accession>
<evidence type="ECO:0000313" key="2">
    <source>
        <dbReference type="Proteomes" id="UP000236349"/>
    </source>
</evidence>
<proteinExistence type="predicted"/>
<dbReference type="Proteomes" id="UP000236349">
    <property type="component" value="Chromosome"/>
</dbReference>
<evidence type="ECO:0000313" key="1">
    <source>
        <dbReference type="EMBL" id="AUS50879.1"/>
    </source>
</evidence>
<protein>
    <submittedName>
        <fullName evidence="1">ESX-5 type VII secretion system protein EccC5</fullName>
    </submittedName>
</protein>
<dbReference type="InterPro" id="IPR027417">
    <property type="entry name" value="P-loop_NTPase"/>
</dbReference>
<reference evidence="1 2" key="1">
    <citation type="submission" date="2017-10" db="EMBL/GenBank/DDBJ databases">
        <title>Clinical isolate obtained from a human patient with meningeal tuberculosis in michoacan, Mexico.</title>
        <authorList>
            <person name="Guillen-Nepita A.L."/>
            <person name="Negrete-Paz A.M."/>
            <person name="Vazquez-Marrufo G."/>
            <person name="Cruz-Hernandez A."/>
            <person name="Fresia P."/>
            <person name="Naya H."/>
            <person name="Vazquez-Garciduenas M.S."/>
        </authorList>
    </citation>
    <scope>NUCLEOTIDE SEQUENCE [LARGE SCALE GENOMIC DNA]</scope>
    <source>
        <strain evidence="2">Beijing/MYC004</strain>
    </source>
</reference>
<dbReference type="EMBL" id="CP024614">
    <property type="protein sequence ID" value="AUS50879.1"/>
    <property type="molecule type" value="Genomic_DNA"/>
</dbReference>
<dbReference type="AlphaFoldDB" id="A0A2I7W7H9"/>
<dbReference type="Gene3D" id="3.40.50.300">
    <property type="entry name" value="P-loop containing nucleotide triphosphate hydrolases"/>
    <property type="match status" value="1"/>
</dbReference>
<gene>
    <name evidence="1" type="primary">eccC5</name>
    <name evidence="1" type="ORF">CAB90_01981</name>
</gene>